<dbReference type="Pfam" id="PF00318">
    <property type="entry name" value="Ribosomal_S2"/>
    <property type="match status" value="1"/>
</dbReference>
<sequence length="275" mass="30956">MPDLTMKQLLEAGAHFGHQTTRWNPKMSKYIYDARNGIHILNLQKALIEFKKAENYVRTIAQQGKKILFIGTKKQAQKLVADEAARCGMYYINQRWLGGALTNFSTMRKSIDRLIELERMEAENEFDRLHKKEALNKRKEITKLNKFFSGIKTMKSIPDAVFVIDIEKEHIALKEARKLGVKVIALVDSNCNPDGVDFPIPANDDAIRSIKLFTQRIAELCLEGQEMHKARRGEDKSDAASKKSADAAPKKQAEAPAAEAKTETSPAPEATAETK</sequence>
<dbReference type="KEGG" id="nva:G3M78_02400"/>
<evidence type="ECO:0000256" key="6">
    <source>
        <dbReference type="SAM" id="MobiDB-lite"/>
    </source>
</evidence>
<comment type="similarity">
    <text evidence="1 5">Belongs to the universal ribosomal protein uS2 family.</text>
</comment>
<dbReference type="GO" id="GO:0003735">
    <property type="term" value="F:structural constituent of ribosome"/>
    <property type="evidence" value="ECO:0007669"/>
    <property type="project" value="InterPro"/>
</dbReference>
<evidence type="ECO:0000256" key="2">
    <source>
        <dbReference type="ARBA" id="ARBA00022980"/>
    </source>
</evidence>
<dbReference type="GO" id="GO:0006412">
    <property type="term" value="P:translation"/>
    <property type="evidence" value="ECO:0007669"/>
    <property type="project" value="UniProtKB-UniRule"/>
</dbReference>
<dbReference type="Gene3D" id="3.40.50.10490">
    <property type="entry name" value="Glucose-6-phosphate isomerase like protein, domain 1"/>
    <property type="match status" value="1"/>
</dbReference>
<dbReference type="Gene3D" id="1.10.287.610">
    <property type="entry name" value="Helix hairpin bin"/>
    <property type="match status" value="1"/>
</dbReference>
<dbReference type="PROSITE" id="PS00962">
    <property type="entry name" value="RIBOSOMAL_S2_1"/>
    <property type="match status" value="1"/>
</dbReference>
<dbReference type="GO" id="GO:0022627">
    <property type="term" value="C:cytosolic small ribosomal subunit"/>
    <property type="evidence" value="ECO:0007669"/>
    <property type="project" value="TreeGrafter"/>
</dbReference>
<evidence type="ECO:0000313" key="8">
    <source>
        <dbReference type="Proteomes" id="UP000594464"/>
    </source>
</evidence>
<proteinExistence type="inferred from homology"/>
<dbReference type="EMBL" id="CP048620">
    <property type="protein sequence ID" value="QPJ64307.1"/>
    <property type="molecule type" value="Genomic_DNA"/>
</dbReference>
<dbReference type="FunFam" id="1.10.287.610:FF:000001">
    <property type="entry name" value="30S ribosomal protein S2"/>
    <property type="match status" value="1"/>
</dbReference>
<dbReference type="AlphaFoldDB" id="A0A7T0C0L5"/>
<dbReference type="HAMAP" id="MF_00291_B">
    <property type="entry name" value="Ribosomal_uS2_B"/>
    <property type="match status" value="1"/>
</dbReference>
<evidence type="ECO:0000256" key="5">
    <source>
        <dbReference type="HAMAP-Rule" id="MF_00291"/>
    </source>
</evidence>
<dbReference type="Proteomes" id="UP000594464">
    <property type="component" value="Chromosome"/>
</dbReference>
<feature type="compositionally biased region" description="Basic and acidic residues" evidence="6">
    <location>
        <begin position="228"/>
        <end position="253"/>
    </location>
</feature>
<dbReference type="InterPro" id="IPR001865">
    <property type="entry name" value="Ribosomal_uS2"/>
</dbReference>
<evidence type="ECO:0000256" key="1">
    <source>
        <dbReference type="ARBA" id="ARBA00006242"/>
    </source>
</evidence>
<name>A0A7T0C0L5_9BACT</name>
<reference evidence="8" key="1">
    <citation type="submission" date="2020-02" db="EMBL/GenBank/DDBJ databases">
        <title>Genomic and physiological characterization of two novel Nitrospinaceae genera.</title>
        <authorList>
            <person name="Mueller A.J."/>
            <person name="Jung M.-Y."/>
            <person name="Strachan C.R."/>
            <person name="Herbold C.W."/>
            <person name="Kirkegaard R.H."/>
            <person name="Daims H."/>
        </authorList>
    </citation>
    <scope>NUCLEOTIDE SEQUENCE [LARGE SCALE GENOMIC DNA]</scope>
</reference>
<keyword evidence="3 5" id="KW-0687">Ribonucleoprotein</keyword>
<dbReference type="NCBIfam" id="TIGR01011">
    <property type="entry name" value="rpsB_bact"/>
    <property type="match status" value="1"/>
</dbReference>
<dbReference type="PANTHER" id="PTHR12534">
    <property type="entry name" value="30S RIBOSOMAL PROTEIN S2 PROKARYOTIC AND ORGANELLAR"/>
    <property type="match status" value="1"/>
</dbReference>
<evidence type="ECO:0000256" key="3">
    <source>
        <dbReference type="ARBA" id="ARBA00023274"/>
    </source>
</evidence>
<dbReference type="SUPFAM" id="SSF52313">
    <property type="entry name" value="Ribosomal protein S2"/>
    <property type="match status" value="1"/>
</dbReference>
<dbReference type="InterPro" id="IPR023591">
    <property type="entry name" value="Ribosomal_uS2_flav_dom_sf"/>
</dbReference>
<evidence type="ECO:0000313" key="7">
    <source>
        <dbReference type="EMBL" id="QPJ64307.1"/>
    </source>
</evidence>
<organism evidence="7 8">
    <name type="scientific">Candidatus Nitrohelix vancouverensis</name>
    <dbReference type="NCBI Taxonomy" id="2705534"/>
    <lineage>
        <taxon>Bacteria</taxon>
        <taxon>Pseudomonadati</taxon>
        <taxon>Nitrospinota/Tectimicrobiota group</taxon>
        <taxon>Nitrospinota</taxon>
        <taxon>Nitrospinia</taxon>
        <taxon>Nitrospinales</taxon>
        <taxon>Nitrospinaceae</taxon>
        <taxon>Candidatus Nitrohelix</taxon>
    </lineage>
</organism>
<gene>
    <name evidence="5 7" type="primary">rpsB</name>
    <name evidence="7" type="ORF">G3M78_02400</name>
</gene>
<dbReference type="PANTHER" id="PTHR12534:SF0">
    <property type="entry name" value="SMALL RIBOSOMAL SUBUNIT PROTEIN US2M"/>
    <property type="match status" value="1"/>
</dbReference>
<feature type="region of interest" description="Disordered" evidence="6">
    <location>
        <begin position="228"/>
        <end position="275"/>
    </location>
</feature>
<keyword evidence="2 5" id="KW-0689">Ribosomal protein</keyword>
<feature type="compositionally biased region" description="Low complexity" evidence="6">
    <location>
        <begin position="254"/>
        <end position="275"/>
    </location>
</feature>
<dbReference type="PRINTS" id="PR00395">
    <property type="entry name" value="RIBOSOMALS2"/>
</dbReference>
<protein>
    <recommendedName>
        <fullName evidence="4 5">Small ribosomal subunit protein uS2</fullName>
    </recommendedName>
</protein>
<dbReference type="CDD" id="cd01425">
    <property type="entry name" value="RPS2"/>
    <property type="match status" value="1"/>
</dbReference>
<dbReference type="InterPro" id="IPR005706">
    <property type="entry name" value="Ribosomal_uS2_bac/mit/plastid"/>
</dbReference>
<dbReference type="InterPro" id="IPR018130">
    <property type="entry name" value="Ribosomal_uS2_CS"/>
</dbReference>
<evidence type="ECO:0000256" key="4">
    <source>
        <dbReference type="ARBA" id="ARBA00035256"/>
    </source>
</evidence>
<accession>A0A7T0C0L5</accession>